<dbReference type="GO" id="GO:0000288">
    <property type="term" value="P:nuclear-transcribed mRNA catabolic process, deadenylation-dependent decay"/>
    <property type="evidence" value="ECO:0007669"/>
    <property type="project" value="TreeGrafter"/>
</dbReference>
<dbReference type="PANTHER" id="PTHR13162:SF8">
    <property type="entry name" value="CCR4-NOT TRANSCRIPTION COMPLEX SUBUNIT 1"/>
    <property type="match status" value="1"/>
</dbReference>
<reference evidence="2" key="1">
    <citation type="submission" date="2020-11" db="EMBL/GenBank/DDBJ databases">
        <authorList>
            <person name="Tran Van P."/>
        </authorList>
    </citation>
    <scope>NUCLEOTIDE SEQUENCE</scope>
</reference>
<evidence type="ECO:0000259" key="1">
    <source>
        <dbReference type="Pfam" id="PF22940"/>
    </source>
</evidence>
<dbReference type="GO" id="GO:0000932">
    <property type="term" value="C:P-body"/>
    <property type="evidence" value="ECO:0007669"/>
    <property type="project" value="TreeGrafter"/>
</dbReference>
<accession>A0A7R9CZC4</accession>
<feature type="domain" description="CCR4-NOT transcription complex subunit 1 N-terminal" evidence="1">
    <location>
        <begin position="49"/>
        <end position="179"/>
    </location>
</feature>
<dbReference type="InterPro" id="IPR040398">
    <property type="entry name" value="Not1"/>
</dbReference>
<dbReference type="AlphaFoldDB" id="A0A7R9CZC4"/>
<sequence length="351" mass="38947">MCIVGEECRGGCRRLMDWDYPPEDNTYSINFKPATFDRLAVLTGGNSIMLVTSYGLEADRHLLRCLFSHIDFSAEGSKTSSSKDYYQIQLLAQESCALLTKPALISNLCYAIDNPLHHQKTLKPSPQLFLHLSKVLKLTPVQEVVFGLALLQSSNPDTQTLATHFVKSRLPELIVSYIETGISSETKEAFLKSVRRDFPRELVPVVLAPLLYPSNSDLPMDKLNQDTTAMSNTVHDSSLADLIAEVGYGFCSSLDECRNTLVGLMGGRDISAGMVARVLSMMARTHSGLEEQVALQSLQTTSSFWEQPSNKDKNTSDTNHATAWAIDVFVQVLKEQVSNIRLHNVNSCYGY</sequence>
<evidence type="ECO:0000313" key="2">
    <source>
        <dbReference type="EMBL" id="CAD7404198.1"/>
    </source>
</evidence>
<name>A0A7R9CZC4_TIMPO</name>
<dbReference type="InterPro" id="IPR055104">
    <property type="entry name" value="CNOT1_1st"/>
</dbReference>
<dbReference type="Pfam" id="PF22940">
    <property type="entry name" value="CNOT1_1st"/>
    <property type="match status" value="1"/>
</dbReference>
<dbReference type="GO" id="GO:0060090">
    <property type="term" value="F:molecular adaptor activity"/>
    <property type="evidence" value="ECO:0007669"/>
    <property type="project" value="TreeGrafter"/>
</dbReference>
<proteinExistence type="predicted"/>
<dbReference type="GO" id="GO:0017148">
    <property type="term" value="P:negative regulation of translation"/>
    <property type="evidence" value="ECO:0007669"/>
    <property type="project" value="InterPro"/>
</dbReference>
<organism evidence="2">
    <name type="scientific">Timema poppense</name>
    <name type="common">Walking stick</name>
    <dbReference type="NCBI Taxonomy" id="170557"/>
    <lineage>
        <taxon>Eukaryota</taxon>
        <taxon>Metazoa</taxon>
        <taxon>Ecdysozoa</taxon>
        <taxon>Arthropoda</taxon>
        <taxon>Hexapoda</taxon>
        <taxon>Insecta</taxon>
        <taxon>Pterygota</taxon>
        <taxon>Neoptera</taxon>
        <taxon>Polyneoptera</taxon>
        <taxon>Phasmatodea</taxon>
        <taxon>Timematodea</taxon>
        <taxon>Timematoidea</taxon>
        <taxon>Timematidae</taxon>
        <taxon>Timema</taxon>
    </lineage>
</organism>
<dbReference type="GO" id="GO:0030015">
    <property type="term" value="C:CCR4-NOT core complex"/>
    <property type="evidence" value="ECO:0007669"/>
    <property type="project" value="InterPro"/>
</dbReference>
<dbReference type="PANTHER" id="PTHR13162">
    <property type="entry name" value="CCR4-NOT TRANSCRIPTION COMPLEX"/>
    <property type="match status" value="1"/>
</dbReference>
<protein>
    <recommendedName>
        <fullName evidence="1">CCR4-NOT transcription complex subunit 1 N-terminal domain-containing protein</fullName>
    </recommendedName>
</protein>
<dbReference type="EMBL" id="OD002098">
    <property type="protein sequence ID" value="CAD7404198.1"/>
    <property type="molecule type" value="Genomic_DNA"/>
</dbReference>
<gene>
    <name evidence="2" type="ORF">TPSB3V08_LOCUS4378</name>
</gene>